<accession>A0A9X5BHH0</accession>
<dbReference type="AlphaFoldDB" id="A0A9X5BHH0"/>
<gene>
    <name evidence="3" type="ORF">D5281_16735</name>
</gene>
<keyword evidence="1" id="KW-0812">Transmembrane</keyword>
<dbReference type="EMBL" id="QZDT01000032">
    <property type="protein sequence ID" value="NBJ94186.1"/>
    <property type="molecule type" value="Genomic_DNA"/>
</dbReference>
<dbReference type="CDD" id="cd00060">
    <property type="entry name" value="FHA"/>
    <property type="match status" value="1"/>
</dbReference>
<dbReference type="SMART" id="SM00240">
    <property type="entry name" value="FHA"/>
    <property type="match status" value="1"/>
</dbReference>
<dbReference type="SUPFAM" id="SSF49879">
    <property type="entry name" value="SMAD/FHA domain"/>
    <property type="match status" value="1"/>
</dbReference>
<dbReference type="OrthoDB" id="9783862at2"/>
<reference evidence="3" key="1">
    <citation type="submission" date="2018-09" db="EMBL/GenBank/DDBJ databases">
        <title>Murine metabolic-syndrome-specific gut microbial biobank.</title>
        <authorList>
            <person name="Liu C."/>
        </authorList>
    </citation>
    <scope>NUCLEOTIDE SEQUENCE</scope>
    <source>
        <strain evidence="3">D42-62</strain>
    </source>
</reference>
<feature type="transmembrane region" description="Helical" evidence="1">
    <location>
        <begin position="285"/>
        <end position="307"/>
    </location>
</feature>
<dbReference type="Gene3D" id="2.60.200.20">
    <property type="match status" value="1"/>
</dbReference>
<dbReference type="InterPro" id="IPR000253">
    <property type="entry name" value="FHA_dom"/>
</dbReference>
<organism evidence="3 4">
    <name type="scientific">Parablautia muri</name>
    <dbReference type="NCBI Taxonomy" id="2320879"/>
    <lineage>
        <taxon>Bacteria</taxon>
        <taxon>Bacillati</taxon>
        <taxon>Bacillota</taxon>
        <taxon>Clostridia</taxon>
        <taxon>Lachnospirales</taxon>
        <taxon>Lachnospiraceae</taxon>
        <taxon>Parablautia</taxon>
    </lineage>
</organism>
<keyword evidence="1" id="KW-0472">Membrane</keyword>
<evidence type="ECO:0000313" key="3">
    <source>
        <dbReference type="EMBL" id="NBJ94186.1"/>
    </source>
</evidence>
<evidence type="ECO:0000313" key="4">
    <source>
        <dbReference type="Proteomes" id="UP001154420"/>
    </source>
</evidence>
<keyword evidence="4" id="KW-1185">Reference proteome</keyword>
<feature type="domain" description="FHA" evidence="2">
    <location>
        <begin position="377"/>
        <end position="427"/>
    </location>
</feature>
<sequence>MLDVKYYKDYRHNYLIIKDDGSLSENVYQRKMVAENKIKGLLDCQERYINGEILLYYEITSRQSLFHIYDGKRFGMEELGSFFVQLKVVNDMLQKYLLDGSCLILSPEYIFQNIETGEYSFLYYPGSGEGSLSKLMDFFISRVDSEDMEAVEAVYKIADLINREQFVLDEVLKWFQDDISEGKKGSHFHHEVQYQNQKLSSQSQGAKSQESGYGNDFLPNETEYDADGKGLCGASKQQTALVGKTMKENKRTFKKILPVLGLSVLGAGILIYIMYFYQLSYEEEIYLILGWILIAALILGTMIWYLFPLLNKKKMIQEQESAESEKYYAPIFENDESCSDEDMGNTVFIPWTENYENKLYSMDKKVKCHIDLGGLPLTVGKLAGAVDMVIDEKSISRMHAKFFRDGNKIYISDLNSTNGTFRNGMRLAPNASEIIEPGDEIRLGKLKFIYR</sequence>
<dbReference type="PROSITE" id="PS50006">
    <property type="entry name" value="FHA_DOMAIN"/>
    <property type="match status" value="1"/>
</dbReference>
<evidence type="ECO:0000259" key="2">
    <source>
        <dbReference type="PROSITE" id="PS50006"/>
    </source>
</evidence>
<dbReference type="InterPro" id="IPR050923">
    <property type="entry name" value="Cell_Proc_Reg/RNA_Proc"/>
</dbReference>
<dbReference type="RefSeq" id="WP_160561224.1">
    <property type="nucleotide sequence ID" value="NZ_QZDT01000032.1"/>
</dbReference>
<name>A0A9X5BHH0_9FIRM</name>
<proteinExistence type="predicted"/>
<evidence type="ECO:0000256" key="1">
    <source>
        <dbReference type="SAM" id="Phobius"/>
    </source>
</evidence>
<comment type="caution">
    <text evidence="3">The sequence shown here is derived from an EMBL/GenBank/DDBJ whole genome shotgun (WGS) entry which is preliminary data.</text>
</comment>
<dbReference type="Pfam" id="PF00498">
    <property type="entry name" value="FHA"/>
    <property type="match status" value="1"/>
</dbReference>
<dbReference type="InterPro" id="IPR045962">
    <property type="entry name" value="DUF6382"/>
</dbReference>
<dbReference type="Proteomes" id="UP001154420">
    <property type="component" value="Unassembled WGS sequence"/>
</dbReference>
<dbReference type="Pfam" id="PF19909">
    <property type="entry name" value="DUF6382"/>
    <property type="match status" value="1"/>
</dbReference>
<feature type="transmembrane region" description="Helical" evidence="1">
    <location>
        <begin position="256"/>
        <end position="279"/>
    </location>
</feature>
<keyword evidence="1" id="KW-1133">Transmembrane helix</keyword>
<dbReference type="InterPro" id="IPR008984">
    <property type="entry name" value="SMAD_FHA_dom_sf"/>
</dbReference>
<dbReference type="PANTHER" id="PTHR23308">
    <property type="entry name" value="NUCLEAR INHIBITOR OF PROTEIN PHOSPHATASE-1"/>
    <property type="match status" value="1"/>
</dbReference>
<protein>
    <submittedName>
        <fullName evidence="3">FHA domain-containing protein</fullName>
    </submittedName>
</protein>